<gene>
    <name evidence="1" type="ORF">NT2_16_00060</name>
</gene>
<evidence type="ECO:0000313" key="2">
    <source>
        <dbReference type="Proteomes" id="UP000016568"/>
    </source>
</evidence>
<reference evidence="1 2" key="1">
    <citation type="submission" date="2013-09" db="EMBL/GenBank/DDBJ databases">
        <title>Whole genome shotgun sequence of Novosphingobium tardaugens NBRC 16725.</title>
        <authorList>
            <person name="Isaki S."/>
            <person name="Hosoyama A."/>
            <person name="Tsuchikane K."/>
            <person name="Katsumata H."/>
            <person name="Ando Y."/>
            <person name="Yamazaki S."/>
            <person name="Fujita N."/>
        </authorList>
    </citation>
    <scope>NUCLEOTIDE SEQUENCE [LARGE SCALE GENOMIC DNA]</scope>
    <source>
        <strain evidence="1 2">NBRC 16725</strain>
    </source>
</reference>
<dbReference type="AlphaFoldDB" id="U2YQ45"/>
<protein>
    <submittedName>
        <fullName evidence="1">Uncharacterized protein</fullName>
    </submittedName>
</protein>
<sequence>MESVEAAEAAIASMKTTLFNELDMGSLHSRNPTAHKWKAPYRSLQLREVVYWRLLDLLDQSLLLHKADHGLGARILLRSAFETLAILIYLNQRTAAVLDGTMSFNDFSTTTQRLVLGSKIEGDLEQAVNILTVLTHCDKQYPGMMDLYNDLSESAHPNYQGMSAGYTKIDHKADAVLFYNRWTEKYGSRLPDGIMLCIEIFHHEYNKVWCELFEQLEKWIEANDTDLETKKAR</sequence>
<accession>U2YQ45</accession>
<dbReference type="eggNOG" id="ENOG502ZHUV">
    <property type="taxonomic scope" value="Bacteria"/>
</dbReference>
<proteinExistence type="predicted"/>
<keyword evidence="2" id="KW-1185">Reference proteome</keyword>
<dbReference type="EMBL" id="BASZ01000016">
    <property type="protein sequence ID" value="GAD51070.1"/>
    <property type="molecule type" value="Genomic_DNA"/>
</dbReference>
<comment type="caution">
    <text evidence="1">The sequence shown here is derived from an EMBL/GenBank/DDBJ whole genome shotgun (WGS) entry which is preliminary data.</text>
</comment>
<dbReference type="Proteomes" id="UP000016568">
    <property type="component" value="Unassembled WGS sequence"/>
</dbReference>
<dbReference type="RefSeq" id="WP_021691888.1">
    <property type="nucleotide sequence ID" value="NZ_BASZ01000016.1"/>
</dbReference>
<dbReference type="KEGG" id="ntd:EGO55_19460"/>
<evidence type="ECO:0000313" key="1">
    <source>
        <dbReference type="EMBL" id="GAD51070.1"/>
    </source>
</evidence>
<dbReference type="OrthoDB" id="6058000at2"/>
<name>U2YQ45_9SPHN</name>
<organism evidence="1 2">
    <name type="scientific">Caenibius tardaugens NBRC 16725</name>
    <dbReference type="NCBI Taxonomy" id="1219035"/>
    <lineage>
        <taxon>Bacteria</taxon>
        <taxon>Pseudomonadati</taxon>
        <taxon>Pseudomonadota</taxon>
        <taxon>Alphaproteobacteria</taxon>
        <taxon>Sphingomonadales</taxon>
        <taxon>Erythrobacteraceae</taxon>
        <taxon>Caenibius</taxon>
    </lineage>
</organism>